<organism evidence="3 4">
    <name type="scientific">Corynebacterium lujinxingii</name>
    <dbReference type="NCBI Taxonomy" id="2763010"/>
    <lineage>
        <taxon>Bacteria</taxon>
        <taxon>Bacillati</taxon>
        <taxon>Actinomycetota</taxon>
        <taxon>Actinomycetes</taxon>
        <taxon>Mycobacteriales</taxon>
        <taxon>Corynebacteriaceae</taxon>
        <taxon>Corynebacterium</taxon>
    </lineage>
</organism>
<gene>
    <name evidence="2" type="ORF">H7348_06300</name>
    <name evidence="3" type="ORF">IAU68_06805</name>
</gene>
<keyword evidence="1" id="KW-0472">Membrane</keyword>
<dbReference type="AlphaFoldDB" id="A0A7H0JWK0"/>
<evidence type="ECO:0000256" key="1">
    <source>
        <dbReference type="SAM" id="Phobius"/>
    </source>
</evidence>
<dbReference type="EMBL" id="JACMYE010000004">
    <property type="protein sequence ID" value="MBC3178919.1"/>
    <property type="molecule type" value="Genomic_DNA"/>
</dbReference>
<dbReference type="Proteomes" id="UP000516235">
    <property type="component" value="Chromosome"/>
</dbReference>
<dbReference type="RefSeq" id="WP_171194124.1">
    <property type="nucleotide sequence ID" value="NZ_CP061032.1"/>
</dbReference>
<evidence type="ECO:0000313" key="2">
    <source>
        <dbReference type="EMBL" id="MBC3178919.1"/>
    </source>
</evidence>
<keyword evidence="1" id="KW-1133">Transmembrane helix</keyword>
<accession>A0A7H0JWK0</accession>
<dbReference type="Proteomes" id="UP000642876">
    <property type="component" value="Unassembled WGS sequence"/>
</dbReference>
<dbReference type="KEGG" id="cluj:IAU68_06805"/>
<proteinExistence type="predicted"/>
<keyword evidence="1" id="KW-0812">Transmembrane</keyword>
<sequence>MNLVHSCGERKTDDVFESHRERKEGVVLAAILSVALLVGSAFGGAFSGTEQAPATLVTSQNLEVAAAR</sequence>
<name>A0A7H0JWK0_9CORY</name>
<keyword evidence="5" id="KW-1185">Reference proteome</keyword>
<evidence type="ECO:0000313" key="5">
    <source>
        <dbReference type="Proteomes" id="UP000642876"/>
    </source>
</evidence>
<feature type="transmembrane region" description="Helical" evidence="1">
    <location>
        <begin position="26"/>
        <end position="46"/>
    </location>
</feature>
<dbReference type="EMBL" id="CP061032">
    <property type="protein sequence ID" value="QNP89416.1"/>
    <property type="molecule type" value="Genomic_DNA"/>
</dbReference>
<evidence type="ECO:0000313" key="3">
    <source>
        <dbReference type="EMBL" id="QNP89416.1"/>
    </source>
</evidence>
<protein>
    <submittedName>
        <fullName evidence="3">Uncharacterized protein</fullName>
    </submittedName>
</protein>
<evidence type="ECO:0000313" key="4">
    <source>
        <dbReference type="Proteomes" id="UP000516235"/>
    </source>
</evidence>
<reference evidence="4 5" key="1">
    <citation type="submission" date="2020-08" db="EMBL/GenBank/DDBJ databases">
        <title>novel species in genus Corynebacterium.</title>
        <authorList>
            <person name="Zhang G."/>
        </authorList>
    </citation>
    <scope>NUCLEOTIDE SEQUENCE [LARGE SCALE GENOMIC DNA]</scope>
    <source>
        <strain evidence="4 5">zg-917</strain>
        <strain evidence="3">Zg-917</strain>
    </source>
</reference>